<dbReference type="GO" id="GO:0048194">
    <property type="term" value="P:Golgi vesicle budding"/>
    <property type="evidence" value="ECO:0007669"/>
    <property type="project" value="TreeGrafter"/>
</dbReference>
<evidence type="ECO:0000313" key="6">
    <source>
        <dbReference type="Proteomes" id="UP000320876"/>
    </source>
</evidence>
<dbReference type="PANTHER" id="PTHR12704:SF2">
    <property type="entry name" value="GOLGI PHOSPHOPROTEIN 3 HOMOLOG SAURON"/>
    <property type="match status" value="1"/>
</dbReference>
<dbReference type="EMBL" id="VFML01000002">
    <property type="protein sequence ID" value="TQI94225.1"/>
    <property type="molecule type" value="Genomic_DNA"/>
</dbReference>
<dbReference type="RefSeq" id="WP_142003479.1">
    <property type="nucleotide sequence ID" value="NZ_VFML01000002.1"/>
</dbReference>
<dbReference type="GO" id="GO:0007030">
    <property type="term" value="P:Golgi organization"/>
    <property type="evidence" value="ECO:0007669"/>
    <property type="project" value="TreeGrafter"/>
</dbReference>
<comment type="subcellular location">
    <subcellularLocation>
        <location evidence="1">Golgi apparatus membrane</location>
        <topology evidence="1">Peripheral membrane protein</topology>
        <orientation evidence="1">Cytoplasmic side</orientation>
    </subcellularLocation>
</comment>
<comment type="caution">
    <text evidence="5">The sequence shown here is derived from an EMBL/GenBank/DDBJ whole genome shotgun (WGS) entry which is preliminary data.</text>
</comment>
<organism evidence="5 6">
    <name type="scientific">Amycolatopsis cihanbeyliensis</name>
    <dbReference type="NCBI Taxonomy" id="1128664"/>
    <lineage>
        <taxon>Bacteria</taxon>
        <taxon>Bacillati</taxon>
        <taxon>Actinomycetota</taxon>
        <taxon>Actinomycetes</taxon>
        <taxon>Pseudonocardiales</taxon>
        <taxon>Pseudonocardiaceae</taxon>
        <taxon>Amycolatopsis</taxon>
    </lineage>
</organism>
<dbReference type="InterPro" id="IPR038261">
    <property type="entry name" value="GPP34-like_sf"/>
</dbReference>
<dbReference type="GO" id="GO:0006890">
    <property type="term" value="P:retrograde vesicle-mediated transport, Golgi to endoplasmic reticulum"/>
    <property type="evidence" value="ECO:0007669"/>
    <property type="project" value="TreeGrafter"/>
</dbReference>
<evidence type="ECO:0000256" key="3">
    <source>
        <dbReference type="ARBA" id="ARBA00023121"/>
    </source>
</evidence>
<dbReference type="InterPro" id="IPR008628">
    <property type="entry name" value="GPP34-like"/>
</dbReference>
<dbReference type="PANTHER" id="PTHR12704">
    <property type="entry name" value="TRANS-GOLGI PROTEIN GMX33"/>
    <property type="match status" value="1"/>
</dbReference>
<dbReference type="AlphaFoldDB" id="A0A542CTS4"/>
<dbReference type="Gene3D" id="1.10.3630.10">
    <property type="entry name" value="yeast vps74-n-term truncation variant domain like"/>
    <property type="match status" value="1"/>
</dbReference>
<dbReference type="GO" id="GO:0012505">
    <property type="term" value="C:endomembrane system"/>
    <property type="evidence" value="ECO:0007669"/>
    <property type="project" value="UniProtKB-ARBA"/>
</dbReference>
<dbReference type="GO" id="GO:0070273">
    <property type="term" value="F:phosphatidylinositol-4-phosphate binding"/>
    <property type="evidence" value="ECO:0007669"/>
    <property type="project" value="InterPro"/>
</dbReference>
<name>A0A542CTS4_AMYCI</name>
<reference evidence="5 6" key="1">
    <citation type="submission" date="2019-06" db="EMBL/GenBank/DDBJ databases">
        <title>Sequencing the genomes of 1000 actinobacteria strains.</title>
        <authorList>
            <person name="Klenk H.-P."/>
        </authorList>
    </citation>
    <scope>NUCLEOTIDE SEQUENCE [LARGE SCALE GENOMIC DNA]</scope>
    <source>
        <strain evidence="5 6">DSM 45679</strain>
    </source>
</reference>
<dbReference type="GO" id="GO:0005829">
    <property type="term" value="C:cytosol"/>
    <property type="evidence" value="ECO:0007669"/>
    <property type="project" value="TreeGrafter"/>
</dbReference>
<dbReference type="GO" id="GO:0043001">
    <property type="term" value="P:Golgi to plasma membrane protein transport"/>
    <property type="evidence" value="ECO:0007669"/>
    <property type="project" value="TreeGrafter"/>
</dbReference>
<keyword evidence="3" id="KW-0446">Lipid-binding</keyword>
<evidence type="ECO:0000313" key="5">
    <source>
        <dbReference type="EMBL" id="TQI94225.1"/>
    </source>
</evidence>
<proteinExistence type="predicted"/>
<protein>
    <submittedName>
        <fullName evidence="5">Golgi phosphoprotein 3 GPP34</fullName>
    </submittedName>
</protein>
<sequence>MLIAEDLLLLVFEDDTGEPARGVTNLEHLLAGALLIELAMQDKVAVAGEGEQAQEGRLVLRDGTPTGQPVLDEALEKLGELDGGKPQQAIGALAGNQLSTRLLTGLADRGILRRERGRILGIFPTTRWPAEDSAHEDGIRAGLRRVLVDGEDPGEREVALISLLSATKSAGKAVETDDAKLVDERAKKIAEGNWVSDAMGKAVEEITAAVMVAVFVPTILTATT</sequence>
<dbReference type="OrthoDB" id="4962633at2"/>
<keyword evidence="4" id="KW-0472">Membrane</keyword>
<evidence type="ECO:0000256" key="4">
    <source>
        <dbReference type="ARBA" id="ARBA00023136"/>
    </source>
</evidence>
<evidence type="ECO:0000256" key="1">
    <source>
        <dbReference type="ARBA" id="ARBA00004255"/>
    </source>
</evidence>
<dbReference type="Proteomes" id="UP000320876">
    <property type="component" value="Unassembled WGS sequence"/>
</dbReference>
<keyword evidence="2" id="KW-0333">Golgi apparatus</keyword>
<gene>
    <name evidence="5" type="ORF">FB471_6383</name>
</gene>
<keyword evidence="6" id="KW-1185">Reference proteome</keyword>
<dbReference type="Pfam" id="PF05719">
    <property type="entry name" value="GPP34"/>
    <property type="match status" value="1"/>
</dbReference>
<evidence type="ECO:0000256" key="2">
    <source>
        <dbReference type="ARBA" id="ARBA00023034"/>
    </source>
</evidence>
<accession>A0A542CTS4</accession>